<keyword evidence="4" id="KW-1185">Reference proteome</keyword>
<name>A0A151X3A4_9HYME</name>
<dbReference type="GO" id="GO:0051726">
    <property type="term" value="P:regulation of cell cycle"/>
    <property type="evidence" value="ECO:0007669"/>
    <property type="project" value="TreeGrafter"/>
</dbReference>
<dbReference type="PANTHER" id="PTHR10044:SF139">
    <property type="entry name" value="DEATH-ASSOCIATED INHIBITOR OF APOPTOSIS 2"/>
    <property type="match status" value="1"/>
</dbReference>
<keyword evidence="1" id="KW-0053">Apoptosis</keyword>
<dbReference type="SUPFAM" id="SSF57924">
    <property type="entry name" value="Inhibitor of apoptosis (IAP) repeat"/>
    <property type="match status" value="2"/>
</dbReference>
<evidence type="ECO:0000313" key="3">
    <source>
        <dbReference type="EMBL" id="KYQ54895.1"/>
    </source>
</evidence>
<dbReference type="GO" id="GO:0005737">
    <property type="term" value="C:cytoplasm"/>
    <property type="evidence" value="ECO:0007669"/>
    <property type="project" value="TreeGrafter"/>
</dbReference>
<dbReference type="Gene3D" id="1.10.1170.10">
    <property type="entry name" value="Inhibitor Of Apoptosis Protein (2mihbC-IAP-1), Chain A"/>
    <property type="match status" value="2"/>
</dbReference>
<dbReference type="Gene3D" id="3.30.40.10">
    <property type="entry name" value="Zinc/RING finger domain, C3HC4 (zinc finger)"/>
    <property type="match status" value="1"/>
</dbReference>
<dbReference type="InterPro" id="IPR050784">
    <property type="entry name" value="IAP"/>
</dbReference>
<dbReference type="GO" id="GO:0006915">
    <property type="term" value="P:apoptotic process"/>
    <property type="evidence" value="ECO:0007669"/>
    <property type="project" value="UniProtKB-KW"/>
</dbReference>
<sequence length="348" mass="39625">MTTINDYRFESIRLDSFQGWPHLWMKPEKFAAAGFYYTGIKDQVKCFTCEITLLQWKPEDNPMVKHQRISRMCDFVNNIPCGNVPIGTDPSTIPAPKPRGEDVCGFYNPMYRAVHEETEERVNYWLKLLLYQPASGSKHNEYSSYNARLASYDKWPKARSQAEKLATAGFYYSGNNDETLCYYCGGGLKNWEPNNDPWVEHAKWFHYCLYLVLTKGTEFINNVTGTMYIKKNLPSVVDTVGEKFEKADSENIASGSSPNSTNVKNIKKEPNTEASGVSDDASSKEQSALTCISNSKILCKICLFKERQIVFMPCRHFFTCVECATNCTKCICGENIECILKAYLPNNL</sequence>
<evidence type="ECO:0000256" key="1">
    <source>
        <dbReference type="ARBA" id="ARBA00022703"/>
    </source>
</evidence>
<dbReference type="FunFam" id="1.10.1170.10:FF:000003">
    <property type="entry name" value="E3 ubiquitin-protein ligase XIAP"/>
    <property type="match status" value="1"/>
</dbReference>
<dbReference type="KEGG" id="mzt:108723208"/>
<dbReference type="Proteomes" id="UP000075809">
    <property type="component" value="Unassembled WGS sequence"/>
</dbReference>
<dbReference type="OrthoDB" id="5855668at2759"/>
<evidence type="ECO:0000313" key="4">
    <source>
        <dbReference type="Proteomes" id="UP000075809"/>
    </source>
</evidence>
<organism evidence="3 4">
    <name type="scientific">Mycetomoellerius zeteki</name>
    <dbReference type="NCBI Taxonomy" id="64791"/>
    <lineage>
        <taxon>Eukaryota</taxon>
        <taxon>Metazoa</taxon>
        <taxon>Ecdysozoa</taxon>
        <taxon>Arthropoda</taxon>
        <taxon>Hexapoda</taxon>
        <taxon>Insecta</taxon>
        <taxon>Pterygota</taxon>
        <taxon>Neoptera</taxon>
        <taxon>Endopterygota</taxon>
        <taxon>Hymenoptera</taxon>
        <taxon>Apocrita</taxon>
        <taxon>Aculeata</taxon>
        <taxon>Formicoidea</taxon>
        <taxon>Formicidae</taxon>
        <taxon>Myrmicinae</taxon>
        <taxon>Mycetomoellerius</taxon>
    </lineage>
</organism>
<dbReference type="STRING" id="64791.A0A151X3A4"/>
<dbReference type="PROSITE" id="PS50143">
    <property type="entry name" value="BIR_REPEAT_2"/>
    <property type="match status" value="2"/>
</dbReference>
<reference evidence="3 4" key="1">
    <citation type="submission" date="2015-09" db="EMBL/GenBank/DDBJ databases">
        <title>Trachymyrmex zeteki WGS genome.</title>
        <authorList>
            <person name="Nygaard S."/>
            <person name="Hu H."/>
            <person name="Boomsma J."/>
            <person name="Zhang G."/>
        </authorList>
    </citation>
    <scope>NUCLEOTIDE SEQUENCE [LARGE SCALE GENOMIC DNA]</scope>
    <source>
        <strain evidence="3">Tzet28-1</strain>
        <tissue evidence="3">Whole body</tissue>
    </source>
</reference>
<proteinExistence type="predicted"/>
<dbReference type="PANTHER" id="PTHR10044">
    <property type="entry name" value="INHIBITOR OF APOPTOSIS"/>
    <property type="match status" value="1"/>
</dbReference>
<dbReference type="GO" id="GO:0005634">
    <property type="term" value="C:nucleus"/>
    <property type="evidence" value="ECO:0007669"/>
    <property type="project" value="TreeGrafter"/>
</dbReference>
<dbReference type="InterPro" id="IPR013083">
    <property type="entry name" value="Znf_RING/FYVE/PHD"/>
</dbReference>
<dbReference type="AlphaFoldDB" id="A0A151X3A4"/>
<dbReference type="Pfam" id="PF13920">
    <property type="entry name" value="zf-C3HC4_3"/>
    <property type="match status" value="1"/>
</dbReference>
<dbReference type="PROSITE" id="PS01282">
    <property type="entry name" value="BIR_REPEAT_1"/>
    <property type="match status" value="1"/>
</dbReference>
<dbReference type="EMBL" id="KQ982562">
    <property type="protein sequence ID" value="KYQ54895.1"/>
    <property type="molecule type" value="Genomic_DNA"/>
</dbReference>
<dbReference type="SMART" id="SM00238">
    <property type="entry name" value="BIR"/>
    <property type="match status" value="2"/>
</dbReference>
<protein>
    <submittedName>
        <fullName evidence="3">Apoptosis inhibitor IAP</fullName>
    </submittedName>
</protein>
<gene>
    <name evidence="3" type="ORF">ALC60_06236</name>
</gene>
<feature type="region of interest" description="Disordered" evidence="2">
    <location>
        <begin position="248"/>
        <end position="280"/>
    </location>
</feature>
<accession>A0A151X3A4</accession>
<dbReference type="CDD" id="cd00022">
    <property type="entry name" value="BIR"/>
    <property type="match status" value="2"/>
</dbReference>
<dbReference type="Pfam" id="PF00653">
    <property type="entry name" value="BIR"/>
    <property type="match status" value="2"/>
</dbReference>
<feature type="compositionally biased region" description="Polar residues" evidence="2">
    <location>
        <begin position="251"/>
        <end position="264"/>
    </location>
</feature>
<dbReference type="InterPro" id="IPR001370">
    <property type="entry name" value="BIR_rpt"/>
</dbReference>
<evidence type="ECO:0000256" key="2">
    <source>
        <dbReference type="SAM" id="MobiDB-lite"/>
    </source>
</evidence>